<feature type="region of interest" description="Disordered" evidence="1">
    <location>
        <begin position="122"/>
        <end position="155"/>
    </location>
</feature>
<feature type="compositionally biased region" description="Polar residues" evidence="1">
    <location>
        <begin position="136"/>
        <end position="149"/>
    </location>
</feature>
<dbReference type="Proteomes" id="UP000095282">
    <property type="component" value="Unplaced"/>
</dbReference>
<evidence type="ECO:0000313" key="3">
    <source>
        <dbReference type="WBParaSite" id="Csp11.Scaffold629.g9275.t2"/>
    </source>
</evidence>
<dbReference type="AlphaFoldDB" id="A0A1I7UH50"/>
<proteinExistence type="predicted"/>
<dbReference type="WBParaSite" id="Csp11.Scaffold629.g9275.t2">
    <property type="protein sequence ID" value="Csp11.Scaffold629.g9275.t2"/>
    <property type="gene ID" value="Csp11.Scaffold629.g9275"/>
</dbReference>
<accession>A0A1I7UH50</accession>
<keyword evidence="2" id="KW-1185">Reference proteome</keyword>
<evidence type="ECO:0000313" key="2">
    <source>
        <dbReference type="Proteomes" id="UP000095282"/>
    </source>
</evidence>
<sequence length="155" mass="18325">MFFHNFRNQEKYNKMNMQQGQGPTVEQQITKINARLKAAKTNQERELVFYDLKKNPSLFHEWLRIHGNGQNSNMIAQGPAPQLQNSQKQKFQQQQQYQQQHLQLQQQMQQLHLQRLQQIQRPQQMEQQAGGMGDSNFASTPNCNQSRNTFGYFDD</sequence>
<dbReference type="STRING" id="1561998.A0A1I7UH50"/>
<evidence type="ECO:0000256" key="1">
    <source>
        <dbReference type="SAM" id="MobiDB-lite"/>
    </source>
</evidence>
<organism evidence="2 3">
    <name type="scientific">Caenorhabditis tropicalis</name>
    <dbReference type="NCBI Taxonomy" id="1561998"/>
    <lineage>
        <taxon>Eukaryota</taxon>
        <taxon>Metazoa</taxon>
        <taxon>Ecdysozoa</taxon>
        <taxon>Nematoda</taxon>
        <taxon>Chromadorea</taxon>
        <taxon>Rhabditida</taxon>
        <taxon>Rhabditina</taxon>
        <taxon>Rhabditomorpha</taxon>
        <taxon>Rhabditoidea</taxon>
        <taxon>Rhabditidae</taxon>
        <taxon>Peloderinae</taxon>
        <taxon>Caenorhabditis</taxon>
    </lineage>
</organism>
<name>A0A1I7UH50_9PELO</name>
<reference evidence="3" key="1">
    <citation type="submission" date="2016-11" db="UniProtKB">
        <authorList>
            <consortium name="WormBaseParasite"/>
        </authorList>
    </citation>
    <scope>IDENTIFICATION</scope>
</reference>
<protein>
    <submittedName>
        <fullName evidence="3">GRF1-interacting factor 2</fullName>
    </submittedName>
</protein>